<feature type="binding site" description="axial binding residue" evidence="6">
    <location>
        <position position="51"/>
    </location>
    <ligand>
        <name>heme b</name>
        <dbReference type="ChEBI" id="CHEBI:60344"/>
        <note>ligand shared between dimeric partners</note>
    </ligand>
    <ligandPart>
        <name>Fe</name>
        <dbReference type="ChEBI" id="CHEBI:18248"/>
    </ligandPart>
</feature>
<evidence type="ECO:0000256" key="5">
    <source>
        <dbReference type="PIRNR" id="PIRNR002560"/>
    </source>
</evidence>
<reference evidence="8 9" key="1">
    <citation type="journal article" date="2015" name="Microbiome">
        <title>Genomic resolution of linkages in carbon, nitrogen, and sulfur cycling among widespread estuary sediment bacteria.</title>
        <authorList>
            <person name="Baker B.J."/>
            <person name="Lazar C.S."/>
            <person name="Teske A.P."/>
            <person name="Dick G.J."/>
        </authorList>
    </citation>
    <scope>NUCLEOTIDE SEQUENCE [LARGE SCALE GENOMIC DNA]</scope>
    <source>
        <strain evidence="8">SM23_42</strain>
    </source>
</reference>
<sequence>MASKEMLDMLNKAIARELQVVVQYMWQHVMWKGVKAFAVKDELKSIAITEMKHAEDIAERLTYLGGTPTTKPEPIFVGGSLKEMIEHDKSDEEGAIKMYKQIIDMAKKEGDEVTKRMFQKILADEEEHHDTFSGLLEES</sequence>
<evidence type="ECO:0000313" key="8">
    <source>
        <dbReference type="EMBL" id="KPK64811.1"/>
    </source>
</evidence>
<feature type="binding site" evidence="6">
    <location>
        <position position="50"/>
    </location>
    <ligand>
        <name>Fe cation</name>
        <dbReference type="ChEBI" id="CHEBI:24875"/>
        <label>1</label>
    </ligand>
</feature>
<dbReference type="InterPro" id="IPR012347">
    <property type="entry name" value="Ferritin-like"/>
</dbReference>
<dbReference type="PIRSF" id="PIRSF002560">
    <property type="entry name" value="Bacterioferritin"/>
    <property type="match status" value="1"/>
</dbReference>
<dbReference type="PANTHER" id="PTHR30295">
    <property type="entry name" value="BACTERIOFERRITIN"/>
    <property type="match status" value="1"/>
</dbReference>
<dbReference type="EC" id="1.16.3.1" evidence="5"/>
<dbReference type="AlphaFoldDB" id="A0A0S8FY97"/>
<evidence type="ECO:0000259" key="7">
    <source>
        <dbReference type="PROSITE" id="PS50905"/>
    </source>
</evidence>
<feature type="binding site" evidence="6">
    <location>
        <position position="129"/>
    </location>
    <ligand>
        <name>Fe cation</name>
        <dbReference type="ChEBI" id="CHEBI:24875"/>
        <label>2</label>
    </ligand>
</feature>
<dbReference type="InterPro" id="IPR009078">
    <property type="entry name" value="Ferritin-like_SF"/>
</dbReference>
<evidence type="ECO:0000256" key="3">
    <source>
        <dbReference type="ARBA" id="ARBA00022723"/>
    </source>
</evidence>
<feature type="binding site" evidence="6">
    <location>
        <position position="53"/>
    </location>
    <ligand>
        <name>Fe cation</name>
        <dbReference type="ChEBI" id="CHEBI:24875"/>
        <label>1</label>
    </ligand>
</feature>
<dbReference type="Gene3D" id="1.20.1260.10">
    <property type="match status" value="1"/>
</dbReference>
<gene>
    <name evidence="8" type="ORF">AMJ83_01110</name>
</gene>
<feature type="binding site" evidence="6">
    <location>
        <position position="126"/>
    </location>
    <ligand>
        <name>Fe cation</name>
        <dbReference type="ChEBI" id="CHEBI:24875"/>
        <label>2</label>
    </ligand>
</feature>
<dbReference type="Pfam" id="PF00210">
    <property type="entry name" value="Ferritin"/>
    <property type="match status" value="1"/>
</dbReference>
<dbReference type="GO" id="GO:0005829">
    <property type="term" value="C:cytosol"/>
    <property type="evidence" value="ECO:0007669"/>
    <property type="project" value="TreeGrafter"/>
</dbReference>
<dbReference type="EMBL" id="LJUJ01000001">
    <property type="protein sequence ID" value="KPK64811.1"/>
    <property type="molecule type" value="Genomic_DNA"/>
</dbReference>
<evidence type="ECO:0000256" key="2">
    <source>
        <dbReference type="ARBA" id="ARBA00022617"/>
    </source>
</evidence>
<dbReference type="GO" id="GO:0008199">
    <property type="term" value="F:ferric iron binding"/>
    <property type="evidence" value="ECO:0007669"/>
    <property type="project" value="InterPro"/>
</dbReference>
<feature type="binding site" evidence="6">
    <location>
        <position position="126"/>
    </location>
    <ligand>
        <name>Fe cation</name>
        <dbReference type="ChEBI" id="CHEBI:24875"/>
        <label>1</label>
    </ligand>
</feature>
<organism evidence="8 9">
    <name type="scientific">candidate division WOR_3 bacterium SM23_42</name>
    <dbReference type="NCBI Taxonomy" id="1703779"/>
    <lineage>
        <taxon>Bacteria</taxon>
        <taxon>Bacteria division WOR-3</taxon>
    </lineage>
</organism>
<dbReference type="SUPFAM" id="SSF47240">
    <property type="entry name" value="Ferritin-like"/>
    <property type="match status" value="1"/>
</dbReference>
<proteinExistence type="inferred from homology"/>
<feature type="binding site" evidence="6">
    <location>
        <position position="92"/>
    </location>
    <ligand>
        <name>Fe cation</name>
        <dbReference type="ChEBI" id="CHEBI:24875"/>
        <label>2</label>
    </ligand>
</feature>
<protein>
    <recommendedName>
        <fullName evidence="5">Bacterioferritin</fullName>
        <ecNumber evidence="5">1.16.3.1</ecNumber>
    </recommendedName>
</protein>
<keyword evidence="1 5" id="KW-0409">Iron storage</keyword>
<comment type="function">
    <text evidence="5">Iron-storage protein, whose ferroxidase center binds Fe(2+), oxidizes it using dioxygen to Fe(3+), and participates in the subsequent Fe(3+) oxide mineral core formation within the central cavity of the BFR protein shell.</text>
</comment>
<feature type="domain" description="Ferritin-like diiron" evidence="7">
    <location>
        <begin position="1"/>
        <end position="139"/>
    </location>
</feature>
<keyword evidence="4 5" id="KW-0408">Iron</keyword>
<comment type="catalytic activity">
    <reaction evidence="5">
        <text>4 Fe(2+) + O2 + 4 H(+) = 4 Fe(3+) + 2 H2O</text>
        <dbReference type="Rhea" id="RHEA:11148"/>
        <dbReference type="ChEBI" id="CHEBI:15377"/>
        <dbReference type="ChEBI" id="CHEBI:15378"/>
        <dbReference type="ChEBI" id="CHEBI:15379"/>
        <dbReference type="ChEBI" id="CHEBI:29033"/>
        <dbReference type="ChEBI" id="CHEBI:29034"/>
        <dbReference type="EC" id="1.16.3.1"/>
    </reaction>
</comment>
<evidence type="ECO:0000256" key="4">
    <source>
        <dbReference type="ARBA" id="ARBA00023004"/>
    </source>
</evidence>
<feature type="binding site" evidence="6">
    <location>
        <position position="50"/>
    </location>
    <ligand>
        <name>Fe cation</name>
        <dbReference type="ChEBI" id="CHEBI:24875"/>
        <label>2</label>
    </ligand>
</feature>
<dbReference type="GO" id="GO:0006826">
    <property type="term" value="P:iron ion transport"/>
    <property type="evidence" value="ECO:0007669"/>
    <property type="project" value="InterPro"/>
</dbReference>
<evidence type="ECO:0000256" key="1">
    <source>
        <dbReference type="ARBA" id="ARBA00022434"/>
    </source>
</evidence>
<dbReference type="GO" id="GO:0006879">
    <property type="term" value="P:intracellular iron ion homeostasis"/>
    <property type="evidence" value="ECO:0007669"/>
    <property type="project" value="UniProtKB-KW"/>
</dbReference>
<evidence type="ECO:0000313" key="9">
    <source>
        <dbReference type="Proteomes" id="UP000051373"/>
    </source>
</evidence>
<evidence type="ECO:0000256" key="6">
    <source>
        <dbReference type="PIRSR" id="PIRSR002560-1"/>
    </source>
</evidence>
<accession>A0A0S8FY97</accession>
<dbReference type="GO" id="GO:0020037">
    <property type="term" value="F:heme binding"/>
    <property type="evidence" value="ECO:0007669"/>
    <property type="project" value="TreeGrafter"/>
</dbReference>
<feature type="binding site" evidence="6">
    <location>
        <position position="17"/>
    </location>
    <ligand>
        <name>Fe cation</name>
        <dbReference type="ChEBI" id="CHEBI:24875"/>
        <label>1</label>
    </ligand>
</feature>
<dbReference type="PANTHER" id="PTHR30295:SF0">
    <property type="entry name" value="BACTERIOFERRITIN"/>
    <property type="match status" value="1"/>
</dbReference>
<name>A0A0S8FY97_UNCW3</name>
<keyword evidence="3 5" id="KW-0479">Metal-binding</keyword>
<comment type="caution">
    <text evidence="8">The sequence shown here is derived from an EMBL/GenBank/DDBJ whole genome shotgun (WGS) entry which is preliminary data.</text>
</comment>
<dbReference type="STRING" id="1703779.AMJ83_01110"/>
<dbReference type="InterPro" id="IPR002024">
    <property type="entry name" value="Bacterioferritin"/>
</dbReference>
<dbReference type="Proteomes" id="UP000051373">
    <property type="component" value="Unassembled WGS sequence"/>
</dbReference>
<dbReference type="GO" id="GO:0004322">
    <property type="term" value="F:ferroxidase activity"/>
    <property type="evidence" value="ECO:0007669"/>
    <property type="project" value="UniProtKB-EC"/>
</dbReference>
<dbReference type="PROSITE" id="PS50905">
    <property type="entry name" value="FERRITIN_LIKE"/>
    <property type="match status" value="1"/>
</dbReference>
<dbReference type="InterPro" id="IPR008331">
    <property type="entry name" value="Ferritin_DPS_dom"/>
</dbReference>
<comment type="similarity">
    <text evidence="5">Belongs to the bacterioferritin family.</text>
</comment>
<keyword evidence="2" id="KW-0349">Heme</keyword>
<dbReference type="InterPro" id="IPR009040">
    <property type="entry name" value="Ferritin-like_diiron"/>
</dbReference>